<organism evidence="3 4">
    <name type="scientific">Altererythrobacter xiamenensis</name>
    <dbReference type="NCBI Taxonomy" id="1316679"/>
    <lineage>
        <taxon>Bacteria</taxon>
        <taxon>Pseudomonadati</taxon>
        <taxon>Pseudomonadota</taxon>
        <taxon>Alphaproteobacteria</taxon>
        <taxon>Sphingomonadales</taxon>
        <taxon>Erythrobacteraceae</taxon>
        <taxon>Altererythrobacter</taxon>
    </lineage>
</organism>
<name>A0A1Y6F4G7_9SPHN</name>
<dbReference type="InterPro" id="IPR051807">
    <property type="entry name" value="Sec-metab_biosynth-assoc"/>
</dbReference>
<protein>
    <recommendedName>
        <fullName evidence="2">YCII-related domain-containing protein</fullName>
    </recommendedName>
</protein>
<gene>
    <name evidence="3" type="ORF">SAMN06297468_2032</name>
</gene>
<accession>A0A1Y6F4G7</accession>
<dbReference type="PANTHER" id="PTHR33606">
    <property type="entry name" value="PROTEIN YCII"/>
    <property type="match status" value="1"/>
</dbReference>
<evidence type="ECO:0000259" key="2">
    <source>
        <dbReference type="Pfam" id="PF03795"/>
    </source>
</evidence>
<dbReference type="PANTHER" id="PTHR33606:SF3">
    <property type="entry name" value="PROTEIN YCII"/>
    <property type="match status" value="1"/>
</dbReference>
<dbReference type="InterPro" id="IPR005545">
    <property type="entry name" value="YCII"/>
</dbReference>
<dbReference type="Gene3D" id="3.30.70.1060">
    <property type="entry name" value="Dimeric alpha+beta barrel"/>
    <property type="match status" value="1"/>
</dbReference>
<dbReference type="SUPFAM" id="SSF54909">
    <property type="entry name" value="Dimeric alpha+beta barrel"/>
    <property type="match status" value="1"/>
</dbReference>
<dbReference type="Proteomes" id="UP000194420">
    <property type="component" value="Unassembled WGS sequence"/>
</dbReference>
<evidence type="ECO:0000313" key="4">
    <source>
        <dbReference type="Proteomes" id="UP000194420"/>
    </source>
</evidence>
<keyword evidence="4" id="KW-1185">Reference proteome</keyword>
<feature type="domain" description="YCII-related" evidence="2">
    <location>
        <begin position="4"/>
        <end position="85"/>
    </location>
</feature>
<dbReference type="OrthoDB" id="2293521at2"/>
<dbReference type="RefSeq" id="WP_086437875.1">
    <property type="nucleotide sequence ID" value="NZ_FXWG01000002.1"/>
</dbReference>
<sequence length="96" mass="10603">MPHFAFYCRDGENGPALRERTRDAHLAYLDEHGGSYALAGPLKQDGMVIGSLVIITAADETAARAIFERDPYFEAGVWQSIRASQFDALKGEWVGE</sequence>
<dbReference type="EMBL" id="FXWG01000002">
    <property type="protein sequence ID" value="SMQ69848.1"/>
    <property type="molecule type" value="Genomic_DNA"/>
</dbReference>
<reference evidence="4" key="1">
    <citation type="submission" date="2017-04" db="EMBL/GenBank/DDBJ databases">
        <authorList>
            <person name="Varghese N."/>
            <person name="Submissions S."/>
        </authorList>
    </citation>
    <scope>NUCLEOTIDE SEQUENCE [LARGE SCALE GENOMIC DNA]</scope>
</reference>
<dbReference type="InterPro" id="IPR011008">
    <property type="entry name" value="Dimeric_a/b-barrel"/>
</dbReference>
<evidence type="ECO:0000313" key="3">
    <source>
        <dbReference type="EMBL" id="SMQ69848.1"/>
    </source>
</evidence>
<proteinExistence type="inferred from homology"/>
<evidence type="ECO:0000256" key="1">
    <source>
        <dbReference type="ARBA" id="ARBA00007689"/>
    </source>
</evidence>
<comment type="similarity">
    <text evidence="1">Belongs to the YciI family.</text>
</comment>
<dbReference type="AlphaFoldDB" id="A0A1Y6F4G7"/>
<dbReference type="Pfam" id="PF03795">
    <property type="entry name" value="YCII"/>
    <property type="match status" value="1"/>
</dbReference>